<sequence>EKSSLQQRVVELEQRISELEDLQAPVADAREEVAPIAEAPSEDAPHEVEVPDVEEPVAAPPADGGDDPQPQVAQPRAQRPPFKPYIHRKRWNNPVPLDFMASTITFFL</sequence>
<evidence type="ECO:0000313" key="3">
    <source>
        <dbReference type="Proteomes" id="UP000499080"/>
    </source>
</evidence>
<keyword evidence="3" id="KW-1185">Reference proteome</keyword>
<comment type="caution">
    <text evidence="2">The sequence shown here is derived from an EMBL/GenBank/DDBJ whole genome shotgun (WGS) entry which is preliminary data.</text>
</comment>
<feature type="region of interest" description="Disordered" evidence="1">
    <location>
        <begin position="19"/>
        <end position="87"/>
    </location>
</feature>
<gene>
    <name evidence="2" type="ORF">AVEN_86556_1</name>
</gene>
<feature type="non-terminal residue" evidence="2">
    <location>
        <position position="1"/>
    </location>
</feature>
<dbReference type="EMBL" id="BGPR01042056">
    <property type="protein sequence ID" value="GBO18435.1"/>
    <property type="molecule type" value="Genomic_DNA"/>
</dbReference>
<evidence type="ECO:0000313" key="2">
    <source>
        <dbReference type="EMBL" id="GBO18435.1"/>
    </source>
</evidence>
<accession>A0A4Y2UZN5</accession>
<dbReference type="Proteomes" id="UP000499080">
    <property type="component" value="Unassembled WGS sequence"/>
</dbReference>
<feature type="compositionally biased region" description="Low complexity" evidence="1">
    <location>
        <begin position="56"/>
        <end position="80"/>
    </location>
</feature>
<protein>
    <submittedName>
        <fullName evidence="2">Uncharacterized protein</fullName>
    </submittedName>
</protein>
<organism evidence="2 3">
    <name type="scientific">Araneus ventricosus</name>
    <name type="common">Orbweaver spider</name>
    <name type="synonym">Epeira ventricosa</name>
    <dbReference type="NCBI Taxonomy" id="182803"/>
    <lineage>
        <taxon>Eukaryota</taxon>
        <taxon>Metazoa</taxon>
        <taxon>Ecdysozoa</taxon>
        <taxon>Arthropoda</taxon>
        <taxon>Chelicerata</taxon>
        <taxon>Arachnida</taxon>
        <taxon>Araneae</taxon>
        <taxon>Araneomorphae</taxon>
        <taxon>Entelegynae</taxon>
        <taxon>Araneoidea</taxon>
        <taxon>Araneidae</taxon>
        <taxon>Araneus</taxon>
    </lineage>
</organism>
<evidence type="ECO:0000256" key="1">
    <source>
        <dbReference type="SAM" id="MobiDB-lite"/>
    </source>
</evidence>
<proteinExistence type="predicted"/>
<reference evidence="2 3" key="1">
    <citation type="journal article" date="2019" name="Sci. Rep.">
        <title>Orb-weaving spider Araneus ventricosus genome elucidates the spidroin gene catalogue.</title>
        <authorList>
            <person name="Kono N."/>
            <person name="Nakamura H."/>
            <person name="Ohtoshi R."/>
            <person name="Moran D.A.P."/>
            <person name="Shinohara A."/>
            <person name="Yoshida Y."/>
            <person name="Fujiwara M."/>
            <person name="Mori M."/>
            <person name="Tomita M."/>
            <person name="Arakawa K."/>
        </authorList>
    </citation>
    <scope>NUCLEOTIDE SEQUENCE [LARGE SCALE GENOMIC DNA]</scope>
</reference>
<dbReference type="AlphaFoldDB" id="A0A4Y2UZN5"/>
<name>A0A4Y2UZN5_ARAVE</name>